<sequence length="343" mass="36712">MATTQNTAAWLLGVGKSLEIRPAETPDPEEGELLVEVKAVAVQPAEYKIQEGLLPFPLKYPTIIGLSFSGIIVKVGSAVTRFQVGDRVVTNSGGTIRNDSRFGAYQRYALTTQELTAKIGDQPFEIAASVSNFYGAASAVFLHLGLDRPSAEAKPQRKAEKVLIWGASSSFGIYATQLAAEAGYTIVGVASAHNSTMVQSFGATHFVDRHSPAVSQELVALGPFKAVLAAADSAPDQLVLGAVLAAQGGGSFLSTMGLRQGVTLPLGVSGQFAQFIDDYLDSKNEEFTKWVWWEYLENALQSRKLQFLPVRVLGGLSHVQAAWDLLKQGSVSGQRLVITPDLE</sequence>
<evidence type="ECO:0000256" key="2">
    <source>
        <dbReference type="ARBA" id="ARBA00023002"/>
    </source>
</evidence>
<dbReference type="AlphaFoldDB" id="A0AAN6TPX5"/>
<reference evidence="4" key="2">
    <citation type="submission" date="2023-05" db="EMBL/GenBank/DDBJ databases">
        <authorList>
            <consortium name="Lawrence Berkeley National Laboratory"/>
            <person name="Steindorff A."/>
            <person name="Hensen N."/>
            <person name="Bonometti L."/>
            <person name="Westerberg I."/>
            <person name="Brannstrom I.O."/>
            <person name="Guillou S."/>
            <person name="Cros-Aarteil S."/>
            <person name="Calhoun S."/>
            <person name="Haridas S."/>
            <person name="Kuo A."/>
            <person name="Mondo S."/>
            <person name="Pangilinan J."/>
            <person name="Riley R."/>
            <person name="Labutti K."/>
            <person name="Andreopoulos B."/>
            <person name="Lipzen A."/>
            <person name="Chen C."/>
            <person name="Yanf M."/>
            <person name="Daum C."/>
            <person name="Ng V."/>
            <person name="Clum A."/>
            <person name="Ohm R."/>
            <person name="Martin F."/>
            <person name="Silar P."/>
            <person name="Natvig D."/>
            <person name="Lalanne C."/>
            <person name="Gautier V."/>
            <person name="Ament-Velasquez S.L."/>
            <person name="Kruys A."/>
            <person name="Hutchinson M.I."/>
            <person name="Powell A.J."/>
            <person name="Barry K."/>
            <person name="Miller A.N."/>
            <person name="Grigoriev I.V."/>
            <person name="Debuchy R."/>
            <person name="Gladieux P."/>
            <person name="Thoren M.H."/>
            <person name="Johannesson H."/>
        </authorList>
    </citation>
    <scope>NUCLEOTIDE SEQUENCE</scope>
    <source>
        <strain evidence="4">CBS 731.68</strain>
    </source>
</reference>
<dbReference type="Pfam" id="PF08240">
    <property type="entry name" value="ADH_N"/>
    <property type="match status" value="1"/>
</dbReference>
<evidence type="ECO:0000256" key="1">
    <source>
        <dbReference type="ARBA" id="ARBA00008072"/>
    </source>
</evidence>
<dbReference type="Gene3D" id="3.40.50.720">
    <property type="entry name" value="NAD(P)-binding Rossmann-like Domain"/>
    <property type="match status" value="1"/>
</dbReference>
<dbReference type="InterPro" id="IPR047122">
    <property type="entry name" value="Trans-enoyl_RdTase-like"/>
</dbReference>
<comment type="caution">
    <text evidence="4">The sequence shown here is derived from an EMBL/GenBank/DDBJ whole genome shotgun (WGS) entry which is preliminary data.</text>
</comment>
<organism evidence="4 5">
    <name type="scientific">Parathielavia appendiculata</name>
    <dbReference type="NCBI Taxonomy" id="2587402"/>
    <lineage>
        <taxon>Eukaryota</taxon>
        <taxon>Fungi</taxon>
        <taxon>Dikarya</taxon>
        <taxon>Ascomycota</taxon>
        <taxon>Pezizomycotina</taxon>
        <taxon>Sordariomycetes</taxon>
        <taxon>Sordariomycetidae</taxon>
        <taxon>Sordariales</taxon>
        <taxon>Chaetomiaceae</taxon>
        <taxon>Parathielavia</taxon>
    </lineage>
</organism>
<dbReference type="Proteomes" id="UP001302602">
    <property type="component" value="Unassembled WGS sequence"/>
</dbReference>
<evidence type="ECO:0000313" key="4">
    <source>
        <dbReference type="EMBL" id="KAK4118444.1"/>
    </source>
</evidence>
<reference evidence="4" key="1">
    <citation type="journal article" date="2023" name="Mol. Phylogenet. Evol.">
        <title>Genome-scale phylogeny and comparative genomics of the fungal order Sordariales.</title>
        <authorList>
            <person name="Hensen N."/>
            <person name="Bonometti L."/>
            <person name="Westerberg I."/>
            <person name="Brannstrom I.O."/>
            <person name="Guillou S."/>
            <person name="Cros-Aarteil S."/>
            <person name="Calhoun S."/>
            <person name="Haridas S."/>
            <person name="Kuo A."/>
            <person name="Mondo S."/>
            <person name="Pangilinan J."/>
            <person name="Riley R."/>
            <person name="LaButti K."/>
            <person name="Andreopoulos B."/>
            <person name="Lipzen A."/>
            <person name="Chen C."/>
            <person name="Yan M."/>
            <person name="Daum C."/>
            <person name="Ng V."/>
            <person name="Clum A."/>
            <person name="Steindorff A."/>
            <person name="Ohm R.A."/>
            <person name="Martin F."/>
            <person name="Silar P."/>
            <person name="Natvig D.O."/>
            <person name="Lalanne C."/>
            <person name="Gautier V."/>
            <person name="Ament-Velasquez S.L."/>
            <person name="Kruys A."/>
            <person name="Hutchinson M.I."/>
            <person name="Powell A.J."/>
            <person name="Barry K."/>
            <person name="Miller A.N."/>
            <person name="Grigoriev I.V."/>
            <person name="Debuchy R."/>
            <person name="Gladieux P."/>
            <person name="Hiltunen Thoren M."/>
            <person name="Johannesson H."/>
        </authorList>
    </citation>
    <scope>NUCLEOTIDE SEQUENCE</scope>
    <source>
        <strain evidence="4">CBS 731.68</strain>
    </source>
</reference>
<gene>
    <name evidence="4" type="ORF">N657DRAFT_583653</name>
</gene>
<keyword evidence="2" id="KW-0560">Oxidoreductase</keyword>
<dbReference type="RefSeq" id="XP_062642217.1">
    <property type="nucleotide sequence ID" value="XM_062789689.1"/>
</dbReference>
<evidence type="ECO:0000313" key="5">
    <source>
        <dbReference type="Proteomes" id="UP001302602"/>
    </source>
</evidence>
<keyword evidence="5" id="KW-1185">Reference proteome</keyword>
<dbReference type="InterPro" id="IPR036291">
    <property type="entry name" value="NAD(P)-bd_dom_sf"/>
</dbReference>
<dbReference type="EMBL" id="MU853268">
    <property type="protein sequence ID" value="KAK4118444.1"/>
    <property type="molecule type" value="Genomic_DNA"/>
</dbReference>
<comment type="similarity">
    <text evidence="1">Belongs to the zinc-containing alcohol dehydrogenase family.</text>
</comment>
<dbReference type="SUPFAM" id="SSF51735">
    <property type="entry name" value="NAD(P)-binding Rossmann-fold domains"/>
    <property type="match status" value="1"/>
</dbReference>
<dbReference type="PANTHER" id="PTHR45348:SF2">
    <property type="entry name" value="ZINC-TYPE ALCOHOL DEHYDROGENASE-LIKE PROTEIN C2E1P3.01"/>
    <property type="match status" value="1"/>
</dbReference>
<dbReference type="InterPro" id="IPR020843">
    <property type="entry name" value="ER"/>
</dbReference>
<dbReference type="SMART" id="SM00829">
    <property type="entry name" value="PKS_ER"/>
    <property type="match status" value="1"/>
</dbReference>
<dbReference type="PANTHER" id="PTHR45348">
    <property type="entry name" value="HYPOTHETICAL OXIDOREDUCTASE (EUROFUNG)"/>
    <property type="match status" value="1"/>
</dbReference>
<proteinExistence type="inferred from homology"/>
<feature type="domain" description="Enoyl reductase (ER)" evidence="3">
    <location>
        <begin position="13"/>
        <end position="337"/>
    </location>
</feature>
<dbReference type="GO" id="GO:0016651">
    <property type="term" value="F:oxidoreductase activity, acting on NAD(P)H"/>
    <property type="evidence" value="ECO:0007669"/>
    <property type="project" value="InterPro"/>
</dbReference>
<dbReference type="CDD" id="cd08249">
    <property type="entry name" value="enoyl_reductase_like"/>
    <property type="match status" value="1"/>
</dbReference>
<dbReference type="InterPro" id="IPR011032">
    <property type="entry name" value="GroES-like_sf"/>
</dbReference>
<dbReference type="InterPro" id="IPR013154">
    <property type="entry name" value="ADH-like_N"/>
</dbReference>
<dbReference type="Gene3D" id="3.90.180.10">
    <property type="entry name" value="Medium-chain alcohol dehydrogenases, catalytic domain"/>
    <property type="match status" value="1"/>
</dbReference>
<name>A0AAN6TPX5_9PEZI</name>
<protein>
    <submittedName>
        <fullName evidence="4">Alcohol dehydrogenase</fullName>
    </submittedName>
</protein>
<accession>A0AAN6TPX5</accession>
<dbReference type="SUPFAM" id="SSF50129">
    <property type="entry name" value="GroES-like"/>
    <property type="match status" value="1"/>
</dbReference>
<dbReference type="GeneID" id="87826459"/>
<evidence type="ECO:0000259" key="3">
    <source>
        <dbReference type="SMART" id="SM00829"/>
    </source>
</evidence>